<name>A0A5M3WCL4_9ACTN</name>
<dbReference type="AlphaFoldDB" id="A0A5M3WCL4"/>
<keyword evidence="2" id="KW-1185">Reference proteome</keyword>
<dbReference type="EMBL" id="BLAD01000128">
    <property type="protein sequence ID" value="GES06089.1"/>
    <property type="molecule type" value="Genomic_DNA"/>
</dbReference>
<sequence>MYGGCTQLREFLQDNGQAYMLRVASSFTLTPAAGTKLTCAQAAKQLAKGRNLTQKAERLALSTLW</sequence>
<organism evidence="1 2">
    <name type="scientific">Acrocarpospora corrugata</name>
    <dbReference type="NCBI Taxonomy" id="35763"/>
    <lineage>
        <taxon>Bacteria</taxon>
        <taxon>Bacillati</taxon>
        <taxon>Actinomycetota</taxon>
        <taxon>Actinomycetes</taxon>
        <taxon>Streptosporangiales</taxon>
        <taxon>Streptosporangiaceae</taxon>
        <taxon>Acrocarpospora</taxon>
    </lineage>
</organism>
<reference evidence="1 2" key="1">
    <citation type="submission" date="2019-10" db="EMBL/GenBank/DDBJ databases">
        <title>Whole genome shotgun sequence of Acrocarpospora corrugata NBRC 13972.</title>
        <authorList>
            <person name="Ichikawa N."/>
            <person name="Kimura A."/>
            <person name="Kitahashi Y."/>
            <person name="Komaki H."/>
            <person name="Oguchi A."/>
        </authorList>
    </citation>
    <scope>NUCLEOTIDE SEQUENCE [LARGE SCALE GENOMIC DNA]</scope>
    <source>
        <strain evidence="1 2">NBRC 13972</strain>
    </source>
</reference>
<accession>A0A5M3WCL4</accession>
<evidence type="ECO:0000313" key="1">
    <source>
        <dbReference type="EMBL" id="GES06089.1"/>
    </source>
</evidence>
<evidence type="ECO:0000313" key="2">
    <source>
        <dbReference type="Proteomes" id="UP000334990"/>
    </source>
</evidence>
<dbReference type="RefSeq" id="WP_155342023.1">
    <property type="nucleotide sequence ID" value="NZ_BAAABN010000021.1"/>
</dbReference>
<dbReference type="OrthoDB" id="4954307at2"/>
<dbReference type="Proteomes" id="UP000334990">
    <property type="component" value="Unassembled WGS sequence"/>
</dbReference>
<proteinExistence type="predicted"/>
<gene>
    <name evidence="1" type="ORF">Acor_81580</name>
</gene>
<comment type="caution">
    <text evidence="1">The sequence shown here is derived from an EMBL/GenBank/DDBJ whole genome shotgun (WGS) entry which is preliminary data.</text>
</comment>
<protein>
    <submittedName>
        <fullName evidence="1">Uncharacterized protein</fullName>
    </submittedName>
</protein>